<evidence type="ECO:0000313" key="2">
    <source>
        <dbReference type="EMBL" id="SEL98268.1"/>
    </source>
</evidence>
<dbReference type="Proteomes" id="UP000199120">
    <property type="component" value="Unassembled WGS sequence"/>
</dbReference>
<sequence length="212" mass="20487">MSPRAHRVPLRRARFARFAHAAALLVAAALCGSAHAQAIVGANASVAPDAAIGVTGALAVNEAAGLNNAQANQLTITDGGAVGNLNLNAQHASGSAVVTTARASIGANAFSNASGAVMVNQSAGAGNVQSNSAQLGTAAIGVEAVSDVVLSAAAATNGGRGRSAEAQGIREASIGNTAFANATGLVQINQAAGAGNVTANSFVLRPPAGTLF</sequence>
<evidence type="ECO:0000256" key="1">
    <source>
        <dbReference type="SAM" id="SignalP"/>
    </source>
</evidence>
<accession>A0A1H7UNQ4</accession>
<gene>
    <name evidence="2" type="ORF">SAMN05192542_1208</name>
</gene>
<organism evidence="2 3">
    <name type="scientific">Paraburkholderia caballeronis</name>
    <dbReference type="NCBI Taxonomy" id="416943"/>
    <lineage>
        <taxon>Bacteria</taxon>
        <taxon>Pseudomonadati</taxon>
        <taxon>Pseudomonadota</taxon>
        <taxon>Betaproteobacteria</taxon>
        <taxon>Burkholderiales</taxon>
        <taxon>Burkholderiaceae</taxon>
        <taxon>Paraburkholderia</taxon>
    </lineage>
</organism>
<keyword evidence="1" id="KW-0732">Signal</keyword>
<feature type="chain" id="PRO_5030029339" description="Extended Signal Peptide of Type V secretion system" evidence="1">
    <location>
        <begin position="37"/>
        <end position="212"/>
    </location>
</feature>
<dbReference type="EMBL" id="FOAJ01000020">
    <property type="protein sequence ID" value="SEL98268.1"/>
    <property type="molecule type" value="Genomic_DNA"/>
</dbReference>
<protein>
    <recommendedName>
        <fullName evidence="4">Extended Signal Peptide of Type V secretion system</fullName>
    </recommendedName>
</protein>
<name>A0A1H7UNQ4_9BURK</name>
<feature type="signal peptide" evidence="1">
    <location>
        <begin position="1"/>
        <end position="36"/>
    </location>
</feature>
<proteinExistence type="predicted"/>
<dbReference type="AlphaFoldDB" id="A0A1H7UNQ4"/>
<reference evidence="3" key="1">
    <citation type="submission" date="2016-10" db="EMBL/GenBank/DDBJ databases">
        <authorList>
            <person name="Varghese N."/>
            <person name="Submissions S."/>
        </authorList>
    </citation>
    <scope>NUCLEOTIDE SEQUENCE [LARGE SCALE GENOMIC DNA]</scope>
    <source>
        <strain evidence="3">LMG 26416</strain>
    </source>
</reference>
<keyword evidence="3" id="KW-1185">Reference proteome</keyword>
<evidence type="ECO:0008006" key="4">
    <source>
        <dbReference type="Google" id="ProtNLM"/>
    </source>
</evidence>
<dbReference type="STRING" id="416943.SAMN05445871_1218"/>
<evidence type="ECO:0000313" key="3">
    <source>
        <dbReference type="Proteomes" id="UP000199120"/>
    </source>
</evidence>